<dbReference type="EMBL" id="CP061173">
    <property type="protein sequence ID" value="QNR70415.1"/>
    <property type="molecule type" value="Genomic_DNA"/>
</dbReference>
<organism evidence="1 2">
    <name type="scientific">Paenibacillus peoriae</name>
    <dbReference type="NCBI Taxonomy" id="59893"/>
    <lineage>
        <taxon>Bacteria</taxon>
        <taxon>Bacillati</taxon>
        <taxon>Bacillota</taxon>
        <taxon>Bacilli</taxon>
        <taxon>Bacillales</taxon>
        <taxon>Paenibacillaceae</taxon>
        <taxon>Paenibacillus</taxon>
    </lineage>
</organism>
<dbReference type="RefSeq" id="WP_190299722.1">
    <property type="nucleotide sequence ID" value="NZ_CP061173.1"/>
</dbReference>
<protein>
    <submittedName>
        <fullName evidence="1">Uncharacterized protein</fullName>
    </submittedName>
</protein>
<gene>
    <name evidence="1" type="ORF">IAQ67_29115</name>
</gene>
<sequence>MLDFRIKKPQSAVNWRYQEIVVSQSYIDGHPDLNLVELDYEYDVGKKVLDVYFNGQRLTEGGGYEEVDTLHIRLDIRDPEGNPAKLEIGDEIVIKEWFNTDSVIYGVRGLTTRLTNLEIEVKDARKDFPKLVDKITDMDREIANLLGEGNYQISYTYDPNTEDIVRETVTGDYELVREMEYNYLGKPLKEVITHGKLKTTRQYIYDPVTYRVVQVVSNTVTI</sequence>
<dbReference type="AlphaFoldDB" id="A0A7H0YH57"/>
<dbReference type="Proteomes" id="UP000516384">
    <property type="component" value="Plasmid pPlas1"/>
</dbReference>
<geneLocation type="plasmid" evidence="1 2">
    <name>pPlas1</name>
</geneLocation>
<evidence type="ECO:0000313" key="1">
    <source>
        <dbReference type="EMBL" id="QNR70415.1"/>
    </source>
</evidence>
<keyword evidence="1" id="KW-0614">Plasmid</keyword>
<accession>A0A7H0YH57</accession>
<reference evidence="1 2" key="1">
    <citation type="submission" date="2020-09" db="EMBL/GenBank/DDBJ databases">
        <title>Characterization of Paenibacillus peoriae strain ZF390 with broad-spectrum antimicrobial activity as a potential biocontrol agent.</title>
        <authorList>
            <person name="Li L."/>
            <person name="Zhao Y."/>
            <person name="Li B."/>
            <person name="Xie X."/>
        </authorList>
    </citation>
    <scope>NUCLEOTIDE SEQUENCE [LARGE SCALE GENOMIC DNA]</scope>
    <source>
        <strain evidence="1 2">ZF390</strain>
        <plasmid evidence="1 2">pPlas1</plasmid>
    </source>
</reference>
<evidence type="ECO:0000313" key="2">
    <source>
        <dbReference type="Proteomes" id="UP000516384"/>
    </source>
</evidence>
<name>A0A7H0YH57_9BACL</name>
<proteinExistence type="predicted"/>